<accession>A0A8T0VFA7</accession>
<organism evidence="2 3">
    <name type="scientific">Panicum virgatum</name>
    <name type="common">Blackwell switchgrass</name>
    <dbReference type="NCBI Taxonomy" id="38727"/>
    <lineage>
        <taxon>Eukaryota</taxon>
        <taxon>Viridiplantae</taxon>
        <taxon>Streptophyta</taxon>
        <taxon>Embryophyta</taxon>
        <taxon>Tracheophyta</taxon>
        <taxon>Spermatophyta</taxon>
        <taxon>Magnoliopsida</taxon>
        <taxon>Liliopsida</taxon>
        <taxon>Poales</taxon>
        <taxon>Poaceae</taxon>
        <taxon>PACMAD clade</taxon>
        <taxon>Panicoideae</taxon>
        <taxon>Panicodae</taxon>
        <taxon>Paniceae</taxon>
        <taxon>Panicinae</taxon>
        <taxon>Panicum</taxon>
        <taxon>Panicum sect. Hiantes</taxon>
    </lineage>
</organism>
<dbReference type="AlphaFoldDB" id="A0A8T0VFA7"/>
<evidence type="ECO:0000313" key="2">
    <source>
        <dbReference type="EMBL" id="KAG2633468.1"/>
    </source>
</evidence>
<name>A0A8T0VFA7_PANVG</name>
<feature type="region of interest" description="Disordered" evidence="1">
    <location>
        <begin position="28"/>
        <end position="83"/>
    </location>
</feature>
<keyword evidence="3" id="KW-1185">Reference proteome</keyword>
<evidence type="ECO:0000313" key="3">
    <source>
        <dbReference type="Proteomes" id="UP000823388"/>
    </source>
</evidence>
<protein>
    <submittedName>
        <fullName evidence="2">Uncharacterized protein</fullName>
    </submittedName>
</protein>
<dbReference type="EMBL" id="CM029040">
    <property type="protein sequence ID" value="KAG2633468.1"/>
    <property type="molecule type" value="Genomic_DNA"/>
</dbReference>
<sequence length="149" mass="15184">MGNACGGTLRSKHLHSFKCAASQRQDSEYSAAAAADSPKKPASRAPMPPAAATTTDAHAGHASVSPTAGMRIDGAGAPPDLGSVLGHPTPNLCDLYAQGRKLGQGQFGTTYLCTELATGSTTRRCLAGPPVDSGRLECSKLIRLTLHGG</sequence>
<comment type="caution">
    <text evidence="2">The sequence shown here is derived from an EMBL/GenBank/DDBJ whole genome shotgun (WGS) entry which is preliminary data.</text>
</comment>
<reference evidence="2" key="1">
    <citation type="submission" date="2020-05" db="EMBL/GenBank/DDBJ databases">
        <title>WGS assembly of Panicum virgatum.</title>
        <authorList>
            <person name="Lovell J.T."/>
            <person name="Jenkins J."/>
            <person name="Shu S."/>
            <person name="Juenger T.E."/>
            <person name="Schmutz J."/>
        </authorList>
    </citation>
    <scope>NUCLEOTIDE SEQUENCE</scope>
    <source>
        <strain evidence="2">AP13</strain>
    </source>
</reference>
<evidence type="ECO:0000256" key="1">
    <source>
        <dbReference type="SAM" id="MobiDB-lite"/>
    </source>
</evidence>
<dbReference type="Proteomes" id="UP000823388">
    <property type="component" value="Chromosome 2N"/>
</dbReference>
<gene>
    <name evidence="2" type="ORF">PVAP13_2NG270300</name>
</gene>
<proteinExistence type="predicted"/>
<feature type="compositionally biased region" description="Low complexity" evidence="1">
    <location>
        <begin position="50"/>
        <end position="63"/>
    </location>
</feature>